<comment type="caution">
    <text evidence="1">The sequence shown here is derived from an EMBL/GenBank/DDBJ whole genome shotgun (WGS) entry which is preliminary data.</text>
</comment>
<evidence type="ECO:0000313" key="2">
    <source>
        <dbReference type="Proteomes" id="UP000800235"/>
    </source>
</evidence>
<accession>A0A9P4NK22</accession>
<protein>
    <submittedName>
        <fullName evidence="1">Uncharacterized protein</fullName>
    </submittedName>
</protein>
<dbReference type="AlphaFoldDB" id="A0A9P4NK22"/>
<reference evidence="1" key="1">
    <citation type="journal article" date="2020" name="Stud. Mycol.">
        <title>101 Dothideomycetes genomes: a test case for predicting lifestyles and emergence of pathogens.</title>
        <authorList>
            <person name="Haridas S."/>
            <person name="Albert R."/>
            <person name="Binder M."/>
            <person name="Bloem J."/>
            <person name="Labutti K."/>
            <person name="Salamov A."/>
            <person name="Andreopoulos B."/>
            <person name="Baker S."/>
            <person name="Barry K."/>
            <person name="Bills G."/>
            <person name="Bluhm B."/>
            <person name="Cannon C."/>
            <person name="Castanera R."/>
            <person name="Culley D."/>
            <person name="Daum C."/>
            <person name="Ezra D."/>
            <person name="Gonzalez J."/>
            <person name="Henrissat B."/>
            <person name="Kuo A."/>
            <person name="Liang C."/>
            <person name="Lipzen A."/>
            <person name="Lutzoni F."/>
            <person name="Magnuson J."/>
            <person name="Mondo S."/>
            <person name="Nolan M."/>
            <person name="Ohm R."/>
            <person name="Pangilinan J."/>
            <person name="Park H.-J."/>
            <person name="Ramirez L."/>
            <person name="Alfaro M."/>
            <person name="Sun H."/>
            <person name="Tritt A."/>
            <person name="Yoshinaga Y."/>
            <person name="Zwiers L.-H."/>
            <person name="Turgeon B."/>
            <person name="Goodwin S."/>
            <person name="Spatafora J."/>
            <person name="Crous P."/>
            <person name="Grigoriev I."/>
        </authorList>
    </citation>
    <scope>NUCLEOTIDE SEQUENCE</scope>
    <source>
        <strain evidence="1">CBS 130266</strain>
    </source>
</reference>
<gene>
    <name evidence="1" type="ORF">EJ08DRAFT_419017</name>
</gene>
<name>A0A9P4NK22_9PEZI</name>
<dbReference type="Proteomes" id="UP000800235">
    <property type="component" value="Unassembled WGS sequence"/>
</dbReference>
<proteinExistence type="predicted"/>
<evidence type="ECO:0000313" key="1">
    <source>
        <dbReference type="EMBL" id="KAF2424221.1"/>
    </source>
</evidence>
<organism evidence="1 2">
    <name type="scientific">Tothia fuscella</name>
    <dbReference type="NCBI Taxonomy" id="1048955"/>
    <lineage>
        <taxon>Eukaryota</taxon>
        <taxon>Fungi</taxon>
        <taxon>Dikarya</taxon>
        <taxon>Ascomycota</taxon>
        <taxon>Pezizomycotina</taxon>
        <taxon>Dothideomycetes</taxon>
        <taxon>Pleosporomycetidae</taxon>
        <taxon>Venturiales</taxon>
        <taxon>Cylindrosympodiaceae</taxon>
        <taxon>Tothia</taxon>
    </lineage>
</organism>
<sequence length="57" mass="6544">MQFNKPSITNNVPAIMFADIVSNIDSTFMQINTSIHRLETGRYNDEHDILFPCAEGW</sequence>
<keyword evidence="2" id="KW-1185">Reference proteome</keyword>
<dbReference type="EMBL" id="MU007076">
    <property type="protein sequence ID" value="KAF2424221.1"/>
    <property type="molecule type" value="Genomic_DNA"/>
</dbReference>